<evidence type="ECO:0000256" key="1">
    <source>
        <dbReference type="SAM" id="MobiDB-lite"/>
    </source>
</evidence>
<proteinExistence type="predicted"/>
<evidence type="ECO:0000313" key="4">
    <source>
        <dbReference type="Proteomes" id="UP000194127"/>
    </source>
</evidence>
<feature type="signal peptide" evidence="2">
    <location>
        <begin position="1"/>
        <end position="24"/>
    </location>
</feature>
<dbReference type="OrthoDB" id="10305313at2759"/>
<evidence type="ECO:0000313" key="3">
    <source>
        <dbReference type="EMBL" id="OSX66580.1"/>
    </source>
</evidence>
<reference evidence="3 4" key="1">
    <citation type="submission" date="2017-04" db="EMBL/GenBank/DDBJ databases">
        <title>Genome Sequence of the Model Brown-Rot Fungus Postia placenta SB12.</title>
        <authorList>
            <consortium name="DOE Joint Genome Institute"/>
            <person name="Gaskell J."/>
            <person name="Kersten P."/>
            <person name="Larrondo L.F."/>
            <person name="Canessa P."/>
            <person name="Martinez D."/>
            <person name="Hibbett D."/>
            <person name="Schmoll M."/>
            <person name="Kubicek C.P."/>
            <person name="Martinez A.T."/>
            <person name="Yadav J."/>
            <person name="Master E."/>
            <person name="Magnuson J.K."/>
            <person name="James T."/>
            <person name="Yaver D."/>
            <person name="Berka R."/>
            <person name="Labutti K."/>
            <person name="Lipzen A."/>
            <person name="Aerts A."/>
            <person name="Barry K."/>
            <person name="Henrissat B."/>
            <person name="Blanchette R."/>
            <person name="Grigoriev I."/>
            <person name="Cullen D."/>
        </authorList>
    </citation>
    <scope>NUCLEOTIDE SEQUENCE [LARGE SCALE GENOMIC DNA]</scope>
    <source>
        <strain evidence="3 4">MAD-698-R-SB12</strain>
    </source>
</reference>
<keyword evidence="2" id="KW-0732">Signal</keyword>
<keyword evidence="4" id="KW-1185">Reference proteome</keyword>
<feature type="chain" id="PRO_5013253668" evidence="2">
    <location>
        <begin position="25"/>
        <end position="324"/>
    </location>
</feature>
<protein>
    <submittedName>
        <fullName evidence="3">Uncharacterized protein</fullName>
    </submittedName>
</protein>
<name>A0A1X6NDH7_9APHY</name>
<organism evidence="3 4">
    <name type="scientific">Postia placenta MAD-698-R-SB12</name>
    <dbReference type="NCBI Taxonomy" id="670580"/>
    <lineage>
        <taxon>Eukaryota</taxon>
        <taxon>Fungi</taxon>
        <taxon>Dikarya</taxon>
        <taxon>Basidiomycota</taxon>
        <taxon>Agaricomycotina</taxon>
        <taxon>Agaricomycetes</taxon>
        <taxon>Polyporales</taxon>
        <taxon>Adustoporiaceae</taxon>
        <taxon>Rhodonia</taxon>
    </lineage>
</organism>
<accession>A0A1X6NDH7</accession>
<dbReference type="Proteomes" id="UP000194127">
    <property type="component" value="Unassembled WGS sequence"/>
</dbReference>
<feature type="region of interest" description="Disordered" evidence="1">
    <location>
        <begin position="147"/>
        <end position="180"/>
    </location>
</feature>
<dbReference type="EMBL" id="KZ110592">
    <property type="protein sequence ID" value="OSX66580.1"/>
    <property type="molecule type" value="Genomic_DNA"/>
</dbReference>
<evidence type="ECO:0000256" key="2">
    <source>
        <dbReference type="SAM" id="SignalP"/>
    </source>
</evidence>
<dbReference type="AlphaFoldDB" id="A0A1X6NDH7"/>
<dbReference type="GeneID" id="36329181"/>
<sequence length="324" mass="36459">MIFIPLLFSYLVFMTNVFIAYDHAARTFGYPSLGGPLKYLQLSGIAIRPTPWLPAVRVDIKTHSAMQWEVYEEYFNSSISYVLPSTVSLDELTCPLREPFADDNNGNDGYSDGDEWCYALPESSFFDQFIFFHDQSAPAMCAVTDAPVEEPSTTPPTDVADKPASDASPSPMDATSKTSSPFEETIEWLTPYLPAVALLIMMEGFLQICSRTERSADHLGNAKDRKDKQKDLSDISLSIESVAVNVRSRNRRKNRKKKKKKKTSAVVEIPTSQRATRVDLLLRPDDVKRMWDWIPSRFCQPSRYQGTASSSSLSAYSSWTYAAH</sequence>
<dbReference type="RefSeq" id="XP_024343374.1">
    <property type="nucleotide sequence ID" value="XM_024484232.1"/>
</dbReference>
<gene>
    <name evidence="3" type="ORF">POSPLADRAFT_1132608</name>
</gene>